<sequence length="108" mass="12400">MKQCCKGFQVSNSHITLCNDLKNSSFFDAFQTRINLFFYSNIITSKKLHCVSFLILLQYCSCNLFFYYSKSFLVSLSSPQLQGSLSSPDYSWISSFSLAVFFILLYSS</sequence>
<accession>A0A1J3CFZ9</accession>
<keyword evidence="1" id="KW-0472">Membrane</keyword>
<feature type="transmembrane region" description="Helical" evidence="1">
    <location>
        <begin position="89"/>
        <end position="107"/>
    </location>
</feature>
<keyword evidence="1" id="KW-0812">Transmembrane</keyword>
<evidence type="ECO:0000313" key="2">
    <source>
        <dbReference type="EMBL" id="JAU05510.1"/>
    </source>
</evidence>
<proteinExistence type="predicted"/>
<name>A0A1J3CFZ9_NOCCA</name>
<dbReference type="EMBL" id="GEVI01026810">
    <property type="protein sequence ID" value="JAU05510.1"/>
    <property type="molecule type" value="Transcribed_RNA"/>
</dbReference>
<evidence type="ECO:0000256" key="1">
    <source>
        <dbReference type="SAM" id="Phobius"/>
    </source>
</evidence>
<dbReference type="AlphaFoldDB" id="A0A1J3CFZ9"/>
<protein>
    <submittedName>
        <fullName evidence="2">Uncharacterized protein</fullName>
    </submittedName>
</protein>
<organism evidence="2">
    <name type="scientific">Noccaea caerulescens</name>
    <name type="common">Alpine penny-cress</name>
    <name type="synonym">Thlaspi caerulescens</name>
    <dbReference type="NCBI Taxonomy" id="107243"/>
    <lineage>
        <taxon>Eukaryota</taxon>
        <taxon>Viridiplantae</taxon>
        <taxon>Streptophyta</taxon>
        <taxon>Embryophyta</taxon>
        <taxon>Tracheophyta</taxon>
        <taxon>Spermatophyta</taxon>
        <taxon>Magnoliopsida</taxon>
        <taxon>eudicotyledons</taxon>
        <taxon>Gunneridae</taxon>
        <taxon>Pentapetalae</taxon>
        <taxon>rosids</taxon>
        <taxon>malvids</taxon>
        <taxon>Brassicales</taxon>
        <taxon>Brassicaceae</taxon>
        <taxon>Coluteocarpeae</taxon>
        <taxon>Noccaea</taxon>
    </lineage>
</organism>
<keyword evidence="1" id="KW-1133">Transmembrane helix</keyword>
<gene>
    <name evidence="2" type="ORF">GA_TR19328_c10_g1_i1_g.64121</name>
</gene>
<reference evidence="2" key="1">
    <citation type="submission" date="2016-07" db="EMBL/GenBank/DDBJ databases">
        <title>De novo transcriptome assembly of four accessions of the metal hyperaccumulator plant Noccaea caerulescens.</title>
        <authorList>
            <person name="Blande D."/>
            <person name="Halimaa P."/>
            <person name="Tervahauta A.I."/>
            <person name="Aarts M.G."/>
            <person name="Karenlampi S.O."/>
        </authorList>
    </citation>
    <scope>NUCLEOTIDE SEQUENCE</scope>
</reference>
<feature type="transmembrane region" description="Helical" evidence="1">
    <location>
        <begin position="48"/>
        <end position="69"/>
    </location>
</feature>